<evidence type="ECO:0000313" key="9">
    <source>
        <dbReference type="Proteomes" id="UP000198977"/>
    </source>
</evidence>
<organism evidence="8 9">
    <name type="scientific">Sulfitobacter brevis</name>
    <dbReference type="NCBI Taxonomy" id="74348"/>
    <lineage>
        <taxon>Bacteria</taxon>
        <taxon>Pseudomonadati</taxon>
        <taxon>Pseudomonadota</taxon>
        <taxon>Alphaproteobacteria</taxon>
        <taxon>Rhodobacterales</taxon>
        <taxon>Roseobacteraceae</taxon>
        <taxon>Sulfitobacter</taxon>
    </lineage>
</organism>
<protein>
    <submittedName>
        <fullName evidence="8">Tight adherence protein C</fullName>
    </submittedName>
</protein>
<dbReference type="RefSeq" id="WP_093923308.1">
    <property type="nucleotide sequence ID" value="NZ_FOMW01000005.1"/>
</dbReference>
<feature type="transmembrane region" description="Helical" evidence="6">
    <location>
        <begin position="19"/>
        <end position="41"/>
    </location>
</feature>
<evidence type="ECO:0000259" key="7">
    <source>
        <dbReference type="Pfam" id="PF00482"/>
    </source>
</evidence>
<dbReference type="PANTHER" id="PTHR35007:SF2">
    <property type="entry name" value="PILUS ASSEMBLE PROTEIN"/>
    <property type="match status" value="1"/>
</dbReference>
<dbReference type="PANTHER" id="PTHR35007">
    <property type="entry name" value="INTEGRAL MEMBRANE PROTEIN-RELATED"/>
    <property type="match status" value="1"/>
</dbReference>
<dbReference type="OrthoDB" id="9810662at2"/>
<dbReference type="AlphaFoldDB" id="A0A1I1XVU4"/>
<evidence type="ECO:0000256" key="3">
    <source>
        <dbReference type="ARBA" id="ARBA00022692"/>
    </source>
</evidence>
<keyword evidence="2" id="KW-1003">Cell membrane</keyword>
<keyword evidence="4 6" id="KW-1133">Transmembrane helix</keyword>
<dbReference type="EMBL" id="FOMW01000005">
    <property type="protein sequence ID" value="SFE11269.1"/>
    <property type="molecule type" value="Genomic_DNA"/>
</dbReference>
<evidence type="ECO:0000256" key="5">
    <source>
        <dbReference type="ARBA" id="ARBA00023136"/>
    </source>
</evidence>
<evidence type="ECO:0000256" key="4">
    <source>
        <dbReference type="ARBA" id="ARBA00022989"/>
    </source>
</evidence>
<feature type="transmembrane region" description="Helical" evidence="6">
    <location>
        <begin position="149"/>
        <end position="169"/>
    </location>
</feature>
<feature type="transmembrane region" description="Helical" evidence="6">
    <location>
        <begin position="108"/>
        <end position="129"/>
    </location>
</feature>
<reference evidence="9" key="1">
    <citation type="submission" date="2016-10" db="EMBL/GenBank/DDBJ databases">
        <authorList>
            <person name="Varghese N."/>
            <person name="Submissions S."/>
        </authorList>
    </citation>
    <scope>NUCLEOTIDE SEQUENCE [LARGE SCALE GENOMIC DNA]</scope>
    <source>
        <strain evidence="9">DSM 11443</strain>
    </source>
</reference>
<accession>A0A1I1XVU4</accession>
<evidence type="ECO:0000256" key="2">
    <source>
        <dbReference type="ARBA" id="ARBA00022475"/>
    </source>
</evidence>
<feature type="domain" description="Type II secretion system protein GspF" evidence="7">
    <location>
        <begin position="188"/>
        <end position="316"/>
    </location>
</feature>
<gene>
    <name evidence="8" type="ORF">SAMN04488523_10539</name>
</gene>
<name>A0A1I1XVU4_9RHOB</name>
<comment type="subcellular location">
    <subcellularLocation>
        <location evidence="1">Cell membrane</location>
        <topology evidence="1">Multi-pass membrane protein</topology>
    </subcellularLocation>
</comment>
<dbReference type="STRING" id="74348.SAMN04488523_10539"/>
<dbReference type="Pfam" id="PF00482">
    <property type="entry name" value="T2SSF"/>
    <property type="match status" value="1"/>
</dbReference>
<sequence>MLSFPDLAAALSFSEPQTLILLCAGFALMLLLGGSAGVYTTRDRSVYRLRKMNASMNPGISSLTKKSEADPRGWKKALIPEDPSERAQIRFQLTKVGFDRADSVELFFLGRLILALLPPVIVFALIFMLKANLLPLTVQEAVMSVSRLRLLQIAAVGAAAGFYGPGYWLNTRIKKRKAKISAAFPNALDLIQISVEAGLGFDAAINRVGHELGRVAPEVAYELILLQLEIQAGQDREAALFAMAERMGIDEAKSFALVISQSLQFGTSLTKALKTYATEMRQMRELAAQEKANKLPVQMSAVMSLLMLPALFMITLTPIVIRYMAIY</sequence>
<proteinExistence type="predicted"/>
<keyword evidence="5 6" id="KW-0472">Membrane</keyword>
<feature type="transmembrane region" description="Helical" evidence="6">
    <location>
        <begin position="301"/>
        <end position="325"/>
    </location>
</feature>
<evidence type="ECO:0000256" key="1">
    <source>
        <dbReference type="ARBA" id="ARBA00004651"/>
    </source>
</evidence>
<keyword evidence="3 6" id="KW-0812">Transmembrane</keyword>
<evidence type="ECO:0000313" key="8">
    <source>
        <dbReference type="EMBL" id="SFE11269.1"/>
    </source>
</evidence>
<dbReference type="InterPro" id="IPR018076">
    <property type="entry name" value="T2SS_GspF_dom"/>
</dbReference>
<evidence type="ECO:0000256" key="6">
    <source>
        <dbReference type="SAM" id="Phobius"/>
    </source>
</evidence>
<keyword evidence="9" id="KW-1185">Reference proteome</keyword>
<dbReference type="Proteomes" id="UP000198977">
    <property type="component" value="Unassembled WGS sequence"/>
</dbReference>
<dbReference type="GO" id="GO:0005886">
    <property type="term" value="C:plasma membrane"/>
    <property type="evidence" value="ECO:0007669"/>
    <property type="project" value="UniProtKB-SubCell"/>
</dbReference>